<evidence type="ECO:0000313" key="1">
    <source>
        <dbReference type="EMBL" id="CAA9335701.1"/>
    </source>
</evidence>
<dbReference type="AlphaFoldDB" id="A0A6J4LK25"/>
<feature type="non-terminal residue" evidence="1">
    <location>
        <position position="1"/>
    </location>
</feature>
<accession>A0A6J4LK25</accession>
<sequence length="49" mass="5138">CRKARSPARSCGAVRYEFPSRCGLRSASGTGACSRTGTGSRVRALDKSC</sequence>
<name>A0A6J4LK25_9BACT</name>
<dbReference type="EMBL" id="CADCTV010000501">
    <property type="protein sequence ID" value="CAA9335701.1"/>
    <property type="molecule type" value="Genomic_DNA"/>
</dbReference>
<protein>
    <submittedName>
        <fullName evidence="1">Uncharacterized protein</fullName>
    </submittedName>
</protein>
<feature type="non-terminal residue" evidence="1">
    <location>
        <position position="49"/>
    </location>
</feature>
<reference evidence="1" key="1">
    <citation type="submission" date="2020-02" db="EMBL/GenBank/DDBJ databases">
        <authorList>
            <person name="Meier V. D."/>
        </authorList>
    </citation>
    <scope>NUCLEOTIDE SEQUENCE</scope>
    <source>
        <strain evidence="1">AVDCRST_MAG89</strain>
    </source>
</reference>
<gene>
    <name evidence="1" type="ORF">AVDCRST_MAG89-2365</name>
</gene>
<proteinExistence type="predicted"/>
<organism evidence="1">
    <name type="scientific">uncultured Gemmatimonadota bacterium</name>
    <dbReference type="NCBI Taxonomy" id="203437"/>
    <lineage>
        <taxon>Bacteria</taxon>
        <taxon>Pseudomonadati</taxon>
        <taxon>Gemmatimonadota</taxon>
        <taxon>environmental samples</taxon>
    </lineage>
</organism>